<dbReference type="InterPro" id="IPR001434">
    <property type="entry name" value="OmcB-like_DUF11"/>
</dbReference>
<dbReference type="Pfam" id="PF01345">
    <property type="entry name" value="DUF11"/>
    <property type="match status" value="1"/>
</dbReference>
<feature type="domain" description="IgGFc-binding protein N-terminal" evidence="3">
    <location>
        <begin position="143"/>
        <end position="453"/>
    </location>
</feature>
<keyword evidence="6" id="KW-1185">Reference proteome</keyword>
<dbReference type="InterPro" id="IPR051172">
    <property type="entry name" value="Chlamydia_OmcB"/>
</dbReference>
<name>A0A1K1N0C6_9FLAO</name>
<feature type="region of interest" description="Disordered" evidence="1">
    <location>
        <begin position="763"/>
        <end position="796"/>
    </location>
</feature>
<dbReference type="PANTHER" id="PTHR34819:SF3">
    <property type="entry name" value="CELL SURFACE PROTEIN"/>
    <property type="match status" value="1"/>
</dbReference>
<sequence>MPIHQKHFKLILVLFVCFLNYFGYSQLSDLHYLPPLKQGGNNQAVREQAVYLSTPETAVFTVNVYQGTITTPIATLTLSNGAPATYNLTNGDNDITLVKNANTGIVLTQSGLRFESPGGEKFYVNYRGSSGSQSTSLTSKGRQAMGQIFKWGGIPNRGTHNSLTNALGIMATEDNTVVNLSGYDPNSEFRLGNNAGGITNDTYQITLNKNESFVFEAYVKQTTANIDGWLGATIQSTKNIVISNGGLNIGVRVGNASRDAAIDQPVPENKIGKEYVFIRGNGNNETEKPIIIGTQNSTAIFVNGSTTPIATINNGDYFEIPESNYSNSASGGNMFVTTSKDAYAYQSLAGGSSIVTVGLNFVAPVNCLLPDNLDNIPDIKDAAGITMNGGVTIIASTSTPDSNISVTDGNGNVTLPAASTVTGSPDWKTFYVPNLTGNVSVQSTGPIAVGFIGFNGARGIAGYFSGFDTVPDVDLQVSGGGCLPGSIIQVKDPNFDAYQWYQNGTIVPGAIFSSYTPNEAGDYFVRVTKGGCTYDSQPIAAYYCLPDIVVKKTADLNSVLEGDIVKFKITVESLGVNNVTNLKIRDVLPAGLTLLSASPTVGSWSAPQWTIGTLSQGELVSIILEVQVDELPFNSTITSYTNTVTNTQNQVDSNTTPDDMSETLTVANNEIIISKIALAAPDGSYDSLNEEIRYLLVVTNNGPNTLTNVTITDPIADAGSISPTSVATLAPSRSAKFTLTHSINNTDLSALLVTNTATAQGELPNGFSISDTSDDPNENANVDNNDDGEPDDPTIVILGRPKTVITNRKITHRVKLN</sequence>
<dbReference type="InterPro" id="IPR035234">
    <property type="entry name" value="IgGFc-bd_N"/>
</dbReference>
<dbReference type="Pfam" id="PF24346">
    <property type="entry name" value="DUF7507"/>
    <property type="match status" value="1"/>
</dbReference>
<evidence type="ECO:0000259" key="3">
    <source>
        <dbReference type="Pfam" id="PF17517"/>
    </source>
</evidence>
<evidence type="ECO:0000313" key="5">
    <source>
        <dbReference type="EMBL" id="SFW28872.1"/>
    </source>
</evidence>
<dbReference type="AlphaFoldDB" id="A0A1K1N0C6"/>
<reference evidence="6" key="1">
    <citation type="submission" date="2016-11" db="EMBL/GenBank/DDBJ databases">
        <authorList>
            <person name="Varghese N."/>
            <person name="Submissions S."/>
        </authorList>
    </citation>
    <scope>NUCLEOTIDE SEQUENCE [LARGE SCALE GENOMIC DNA]</scope>
    <source>
        <strain evidence="6">DSM 24786</strain>
    </source>
</reference>
<dbReference type="PANTHER" id="PTHR34819">
    <property type="entry name" value="LARGE CYSTEINE-RICH PERIPLASMIC PROTEIN OMCB"/>
    <property type="match status" value="1"/>
</dbReference>
<dbReference type="STRING" id="76595.SAMN05660313_01080"/>
<evidence type="ECO:0000313" key="6">
    <source>
        <dbReference type="Proteomes" id="UP000183257"/>
    </source>
</evidence>
<evidence type="ECO:0000259" key="4">
    <source>
        <dbReference type="Pfam" id="PF24346"/>
    </source>
</evidence>
<feature type="domain" description="DUF11" evidence="2">
    <location>
        <begin position="547"/>
        <end position="663"/>
    </location>
</feature>
<protein>
    <submittedName>
        <fullName evidence="5">Conserved repeat domain-containing protein</fullName>
    </submittedName>
</protein>
<organism evidence="5 6">
    <name type="scientific">Cellulophaga fucicola</name>
    <dbReference type="NCBI Taxonomy" id="76595"/>
    <lineage>
        <taxon>Bacteria</taxon>
        <taxon>Pseudomonadati</taxon>
        <taxon>Bacteroidota</taxon>
        <taxon>Flavobacteriia</taxon>
        <taxon>Flavobacteriales</taxon>
        <taxon>Flavobacteriaceae</taxon>
        <taxon>Cellulophaga</taxon>
    </lineage>
</organism>
<dbReference type="NCBIfam" id="TIGR01451">
    <property type="entry name" value="B_ant_repeat"/>
    <property type="match status" value="2"/>
</dbReference>
<gene>
    <name evidence="5" type="ORF">SAMN05660313_01080</name>
</gene>
<proteinExistence type="predicted"/>
<dbReference type="RefSeq" id="WP_084639130.1">
    <property type="nucleotide sequence ID" value="NZ_FPIY01000001.1"/>
</dbReference>
<dbReference type="InterPro" id="IPR047589">
    <property type="entry name" value="DUF11_rpt"/>
</dbReference>
<dbReference type="InterPro" id="IPR055354">
    <property type="entry name" value="DUF7507"/>
</dbReference>
<feature type="domain" description="DUF7507" evidence="4">
    <location>
        <begin position="683"/>
        <end position="771"/>
    </location>
</feature>
<accession>A0A1K1N0C6</accession>
<dbReference type="Pfam" id="PF17517">
    <property type="entry name" value="IgGFc_binding"/>
    <property type="match status" value="1"/>
</dbReference>
<dbReference type="EMBL" id="FPIY01000001">
    <property type="protein sequence ID" value="SFW28872.1"/>
    <property type="molecule type" value="Genomic_DNA"/>
</dbReference>
<evidence type="ECO:0000256" key="1">
    <source>
        <dbReference type="SAM" id="MobiDB-lite"/>
    </source>
</evidence>
<dbReference type="Proteomes" id="UP000183257">
    <property type="component" value="Unassembled WGS sequence"/>
</dbReference>
<evidence type="ECO:0000259" key="2">
    <source>
        <dbReference type="Pfam" id="PF01345"/>
    </source>
</evidence>
<dbReference type="OrthoDB" id="599464at2"/>